<sequence length="140" mass="14692">MEFLVASAIGVMTAAGIYMVLRARTFPVVIGLSLLTYATNLFLFATGRLAVNQPPVIGATAGAYVDPLPQALVLTAIVISFGMTAVVVVMALRAYLETGNDHVDLPGDASPEASEDDWKLRGRKQAPVPQSVFGSGGERA</sequence>
<keyword evidence="5 8" id="KW-1133">Transmembrane helix</keyword>
<comment type="similarity">
    <text evidence="2">Belongs to the CPA3 antiporters (TC 2.A.63) subunit C family.</text>
</comment>
<dbReference type="EMBL" id="NOIH01000009">
    <property type="protein sequence ID" value="OYD54051.1"/>
    <property type="molecule type" value="Genomic_DNA"/>
</dbReference>
<comment type="caution">
    <text evidence="9">The sequence shown here is derived from an EMBL/GenBank/DDBJ whole genome shotgun (WGS) entry which is preliminary data.</text>
</comment>
<name>A0A235EYJ1_9RHOO</name>
<comment type="subcellular location">
    <subcellularLocation>
        <location evidence="1">Cell membrane</location>
        <topology evidence="1">Multi-pass membrane protein</topology>
    </subcellularLocation>
</comment>
<dbReference type="NCBIfam" id="NF006372">
    <property type="entry name" value="PRK08600.1"/>
    <property type="match status" value="1"/>
</dbReference>
<dbReference type="Pfam" id="PF00420">
    <property type="entry name" value="Oxidored_q2"/>
    <property type="match status" value="1"/>
</dbReference>
<protein>
    <submittedName>
        <fullName evidence="9">Na+/H+ antiporter subunit C</fullName>
    </submittedName>
</protein>
<dbReference type="Proteomes" id="UP000215181">
    <property type="component" value="Unassembled WGS sequence"/>
</dbReference>
<dbReference type="NCBIfam" id="NF006573">
    <property type="entry name" value="PRK09094.1"/>
    <property type="match status" value="1"/>
</dbReference>
<proteinExistence type="inferred from homology"/>
<dbReference type="Gene3D" id="1.10.287.3510">
    <property type="match status" value="1"/>
</dbReference>
<reference evidence="9 10" key="1">
    <citation type="submission" date="2017-07" db="EMBL/GenBank/DDBJ databases">
        <title>Thauera sp. KNDSS-Mac4 genome sequence and assembly.</title>
        <authorList>
            <person name="Mayilraj S."/>
        </authorList>
    </citation>
    <scope>NUCLEOTIDE SEQUENCE [LARGE SCALE GENOMIC DNA]</scope>
    <source>
        <strain evidence="9 10">KNDSS-Mac4</strain>
    </source>
</reference>
<feature type="transmembrane region" description="Helical" evidence="8">
    <location>
        <begin position="28"/>
        <end position="51"/>
    </location>
</feature>
<dbReference type="PANTHER" id="PTHR34583:SF2">
    <property type="entry name" value="ANTIPORTER SUBUNIT MNHC2-RELATED"/>
    <property type="match status" value="1"/>
</dbReference>
<dbReference type="GO" id="GO:0005886">
    <property type="term" value="C:plasma membrane"/>
    <property type="evidence" value="ECO:0007669"/>
    <property type="project" value="UniProtKB-SubCell"/>
</dbReference>
<feature type="transmembrane region" description="Helical" evidence="8">
    <location>
        <begin position="71"/>
        <end position="92"/>
    </location>
</feature>
<dbReference type="PANTHER" id="PTHR34583">
    <property type="entry name" value="ANTIPORTER SUBUNIT MNHC2-RELATED"/>
    <property type="match status" value="1"/>
</dbReference>
<gene>
    <name evidence="9" type="ORF">CGK74_09280</name>
</gene>
<dbReference type="InterPro" id="IPR050601">
    <property type="entry name" value="CPA3_antiporter_subunitC"/>
</dbReference>
<dbReference type="AlphaFoldDB" id="A0A235EYJ1"/>
<evidence type="ECO:0000256" key="8">
    <source>
        <dbReference type="SAM" id="Phobius"/>
    </source>
</evidence>
<keyword evidence="4 8" id="KW-0812">Transmembrane</keyword>
<evidence type="ECO:0000256" key="1">
    <source>
        <dbReference type="ARBA" id="ARBA00004651"/>
    </source>
</evidence>
<evidence type="ECO:0000256" key="5">
    <source>
        <dbReference type="ARBA" id="ARBA00022989"/>
    </source>
</evidence>
<evidence type="ECO:0000313" key="9">
    <source>
        <dbReference type="EMBL" id="OYD54051.1"/>
    </source>
</evidence>
<organism evidence="9 10">
    <name type="scientific">Thauera propionica</name>
    <dbReference type="NCBI Taxonomy" id="2019431"/>
    <lineage>
        <taxon>Bacteria</taxon>
        <taxon>Pseudomonadati</taxon>
        <taxon>Pseudomonadota</taxon>
        <taxon>Betaproteobacteria</taxon>
        <taxon>Rhodocyclales</taxon>
        <taxon>Zoogloeaceae</taxon>
        <taxon>Thauera</taxon>
    </lineage>
</organism>
<evidence type="ECO:0000256" key="4">
    <source>
        <dbReference type="ARBA" id="ARBA00022692"/>
    </source>
</evidence>
<keyword evidence="6 8" id="KW-0472">Membrane</keyword>
<evidence type="ECO:0000313" key="10">
    <source>
        <dbReference type="Proteomes" id="UP000215181"/>
    </source>
</evidence>
<evidence type="ECO:0000256" key="6">
    <source>
        <dbReference type="ARBA" id="ARBA00023136"/>
    </source>
</evidence>
<keyword evidence="10" id="KW-1185">Reference proteome</keyword>
<evidence type="ECO:0000256" key="2">
    <source>
        <dbReference type="ARBA" id="ARBA00010388"/>
    </source>
</evidence>
<dbReference type="OrthoDB" id="9799219at2"/>
<feature type="transmembrane region" description="Helical" evidence="8">
    <location>
        <begin position="6"/>
        <end position="21"/>
    </location>
</feature>
<evidence type="ECO:0000256" key="3">
    <source>
        <dbReference type="ARBA" id="ARBA00022475"/>
    </source>
</evidence>
<accession>A0A235EYJ1</accession>
<keyword evidence="3" id="KW-1003">Cell membrane</keyword>
<feature type="region of interest" description="Disordered" evidence="7">
    <location>
        <begin position="100"/>
        <end position="140"/>
    </location>
</feature>
<dbReference type="InterPro" id="IPR039428">
    <property type="entry name" value="NUOK/Mnh_C1-like"/>
</dbReference>
<evidence type="ECO:0000256" key="7">
    <source>
        <dbReference type="SAM" id="MobiDB-lite"/>
    </source>
</evidence>